<dbReference type="Gene3D" id="3.40.50.720">
    <property type="entry name" value="NAD(P)-binding Rossmann-like Domain"/>
    <property type="match status" value="1"/>
</dbReference>
<reference evidence="5 6" key="1">
    <citation type="journal article" date="2019" name="Sci. Data">
        <title>Hybrid genome assembly and annotation of Danionella translucida.</title>
        <authorList>
            <person name="Kadobianskyi M."/>
            <person name="Schulze L."/>
            <person name="Schuelke M."/>
            <person name="Judkewitz B."/>
        </authorList>
    </citation>
    <scope>NUCLEOTIDE SEQUENCE [LARGE SCALE GENOMIC DNA]</scope>
    <source>
        <strain evidence="5 6">Bolton</strain>
    </source>
</reference>
<evidence type="ECO:0000256" key="1">
    <source>
        <dbReference type="ARBA" id="ARBA00004173"/>
    </source>
</evidence>
<keyword evidence="2" id="KW-0521">NADP</keyword>
<dbReference type="AlphaFoldDB" id="A0A553QIY3"/>
<organism evidence="5 6">
    <name type="scientific">Danionella cerebrum</name>
    <dbReference type="NCBI Taxonomy" id="2873325"/>
    <lineage>
        <taxon>Eukaryota</taxon>
        <taxon>Metazoa</taxon>
        <taxon>Chordata</taxon>
        <taxon>Craniata</taxon>
        <taxon>Vertebrata</taxon>
        <taxon>Euteleostomi</taxon>
        <taxon>Actinopterygii</taxon>
        <taxon>Neopterygii</taxon>
        <taxon>Teleostei</taxon>
        <taxon>Ostariophysi</taxon>
        <taxon>Cypriniformes</taxon>
        <taxon>Danionidae</taxon>
        <taxon>Danioninae</taxon>
        <taxon>Danionella</taxon>
    </lineage>
</organism>
<evidence type="ECO:0000256" key="2">
    <source>
        <dbReference type="ARBA" id="ARBA00022857"/>
    </source>
</evidence>
<evidence type="ECO:0008006" key="7">
    <source>
        <dbReference type="Google" id="ProtNLM"/>
    </source>
</evidence>
<evidence type="ECO:0000313" key="6">
    <source>
        <dbReference type="Proteomes" id="UP000316079"/>
    </source>
</evidence>
<sequence length="316" mass="34628">MAAVDSFQLLYREIAKSCSGYVETLALVGACYMASKAIVVLKDCFSLIRVHFVPRFVCTGDLSQQFGQWAVICGVSEVIAKAYAEELARKGISLILISNNFSDVSDTAKAISDIYGVQVIWIEADFSQGSSSCKPLKEAICTKDIGFLVNSLDLSLDSSHNFSDLSEDLLWDIMNRNVLAITLVTRLVLPAMVERGRGAVVNISSEHRLLPTSRKPTLSASMAFLEAFSLSLHNKYGRQGVFVQSLQPFRVASQTPEGHGTCLVPSPPVYVRHALSTLGVSHRTTGYWPHTLQLGLVKFMPGWIWMLGSRIFTGAS</sequence>
<proteinExistence type="inferred from homology"/>
<accession>A0A553QIY3</accession>
<dbReference type="InterPro" id="IPR036291">
    <property type="entry name" value="NAD(P)-bd_dom_sf"/>
</dbReference>
<evidence type="ECO:0000256" key="3">
    <source>
        <dbReference type="ARBA" id="ARBA00023128"/>
    </source>
</evidence>
<evidence type="ECO:0000313" key="5">
    <source>
        <dbReference type="EMBL" id="TRY89886.1"/>
    </source>
</evidence>
<dbReference type="PANTHER" id="PTHR44889">
    <property type="entry name" value="INACTIVE HYDROXYSTEROID DEHYDROGENASE-LIKE PROTEIN 1"/>
    <property type="match status" value="1"/>
</dbReference>
<comment type="subcellular location">
    <subcellularLocation>
        <location evidence="1">Mitochondrion</location>
    </subcellularLocation>
</comment>
<dbReference type="Proteomes" id="UP000316079">
    <property type="component" value="Unassembled WGS sequence"/>
</dbReference>
<evidence type="ECO:0000256" key="4">
    <source>
        <dbReference type="ARBA" id="ARBA00038261"/>
    </source>
</evidence>
<dbReference type="STRING" id="623744.A0A553QIY3"/>
<dbReference type="EMBL" id="SRMA01025905">
    <property type="protein sequence ID" value="TRY89886.1"/>
    <property type="molecule type" value="Genomic_DNA"/>
</dbReference>
<dbReference type="Pfam" id="PF00106">
    <property type="entry name" value="adh_short"/>
    <property type="match status" value="1"/>
</dbReference>
<keyword evidence="6" id="KW-1185">Reference proteome</keyword>
<name>A0A553QIY3_9TELE</name>
<dbReference type="SUPFAM" id="SSF51735">
    <property type="entry name" value="NAD(P)-binding Rossmann-fold domains"/>
    <property type="match status" value="1"/>
</dbReference>
<dbReference type="PIRSF" id="PIRSF000126">
    <property type="entry name" value="11-beta-HSD1"/>
    <property type="match status" value="1"/>
</dbReference>
<comment type="similarity">
    <text evidence="4">Belongs to the short-chain dehydrogenases/reductases (SDR) family. 17-beta-HSD 3 subfamily.</text>
</comment>
<keyword evidence="3" id="KW-0496">Mitochondrion</keyword>
<protein>
    <recommendedName>
        <fullName evidence="7">Inactive hydroxysteroid dehydrogenase-like protein 1</fullName>
    </recommendedName>
</protein>
<dbReference type="PANTHER" id="PTHR44889:SF1">
    <property type="entry name" value="INACTIVE HYDROXYSTEROID DEHYDROGENASE-LIKE PROTEIN 1"/>
    <property type="match status" value="1"/>
</dbReference>
<comment type="caution">
    <text evidence="5">The sequence shown here is derived from an EMBL/GenBank/DDBJ whole genome shotgun (WGS) entry which is preliminary data.</text>
</comment>
<gene>
    <name evidence="5" type="ORF">DNTS_034220</name>
</gene>
<dbReference type="CDD" id="cd05356">
    <property type="entry name" value="17beta-HSD1_like_SDR_c"/>
    <property type="match status" value="1"/>
</dbReference>
<dbReference type="InterPro" id="IPR002347">
    <property type="entry name" value="SDR_fam"/>
</dbReference>
<dbReference type="OrthoDB" id="5545019at2759"/>
<dbReference type="InterPro" id="IPR052149">
    <property type="entry name" value="17-beta-HSD3-like"/>
</dbReference>
<dbReference type="GO" id="GO:0005739">
    <property type="term" value="C:mitochondrion"/>
    <property type="evidence" value="ECO:0007669"/>
    <property type="project" value="UniProtKB-SubCell"/>
</dbReference>